<dbReference type="InterPro" id="IPR017871">
    <property type="entry name" value="ABC_transporter-like_CS"/>
</dbReference>
<gene>
    <name evidence="14" type="ORF">FNF27_05088</name>
    <name evidence="13" type="ORF">FNF29_04871</name>
</gene>
<feature type="transmembrane region" description="Helical" evidence="10">
    <location>
        <begin position="411"/>
        <end position="433"/>
    </location>
</feature>
<dbReference type="OrthoDB" id="6500128at2759"/>
<dbReference type="InterPro" id="IPR036640">
    <property type="entry name" value="ABC1_TM_sf"/>
</dbReference>
<name>A0A5A8E825_CAFRO</name>
<feature type="region of interest" description="Disordered" evidence="9">
    <location>
        <begin position="57"/>
        <end position="88"/>
    </location>
</feature>
<evidence type="ECO:0000256" key="10">
    <source>
        <dbReference type="SAM" id="Phobius"/>
    </source>
</evidence>
<dbReference type="FunFam" id="3.40.50.300:FF:000287">
    <property type="entry name" value="Multidrug ABC transporter ATP-binding protein"/>
    <property type="match status" value="1"/>
</dbReference>
<dbReference type="Gene3D" id="1.20.1560.10">
    <property type="entry name" value="ABC transporter type 1, transmembrane domain"/>
    <property type="match status" value="1"/>
</dbReference>
<comment type="subcellular location">
    <subcellularLocation>
        <location evidence="1">Mitochondrion membrane</location>
        <topology evidence="1">Multi-pass membrane protein</topology>
    </subcellularLocation>
</comment>
<comment type="similarity">
    <text evidence="8">Belongs to the ABC transporter superfamily. ABCB family. Heavy Metal importer (TC 3.A.1.210) subfamily.</text>
</comment>
<keyword evidence="7 10" id="KW-0472">Membrane</keyword>
<evidence type="ECO:0000256" key="7">
    <source>
        <dbReference type="ARBA" id="ARBA00023136"/>
    </source>
</evidence>
<feature type="domain" description="ABC transmembrane type-1" evidence="12">
    <location>
        <begin position="171"/>
        <end position="464"/>
    </location>
</feature>
<dbReference type="Proteomes" id="UP000323011">
    <property type="component" value="Unassembled WGS sequence"/>
</dbReference>
<keyword evidence="2" id="KW-0813">Transport</keyword>
<evidence type="ECO:0000259" key="11">
    <source>
        <dbReference type="PROSITE" id="PS50893"/>
    </source>
</evidence>
<dbReference type="EMBL" id="VLTO01000033">
    <property type="protein sequence ID" value="KAA0173448.1"/>
    <property type="molecule type" value="Genomic_DNA"/>
</dbReference>
<evidence type="ECO:0000313" key="16">
    <source>
        <dbReference type="Proteomes" id="UP000323011"/>
    </source>
</evidence>
<keyword evidence="5" id="KW-0067">ATP-binding</keyword>
<feature type="transmembrane region" description="Helical" evidence="10">
    <location>
        <begin position="211"/>
        <end position="227"/>
    </location>
</feature>
<dbReference type="OMA" id="VFHIIPI"/>
<evidence type="ECO:0000256" key="9">
    <source>
        <dbReference type="SAM" id="MobiDB-lite"/>
    </source>
</evidence>
<dbReference type="GO" id="GO:0006879">
    <property type="term" value="P:intracellular iron ion homeostasis"/>
    <property type="evidence" value="ECO:0007669"/>
    <property type="project" value="TreeGrafter"/>
</dbReference>
<evidence type="ECO:0000313" key="14">
    <source>
        <dbReference type="EMBL" id="KAA0173448.1"/>
    </source>
</evidence>
<dbReference type="CDD" id="cd18582">
    <property type="entry name" value="ABC_6TM_ATM1_ABCB7"/>
    <property type="match status" value="1"/>
</dbReference>
<dbReference type="Gene3D" id="3.40.50.300">
    <property type="entry name" value="P-loop containing nucleotide triphosphate hydrolases"/>
    <property type="match status" value="1"/>
</dbReference>
<reference evidence="15 16" key="1">
    <citation type="submission" date="2019-07" db="EMBL/GenBank/DDBJ databases">
        <title>Genomes of Cafeteria roenbergensis.</title>
        <authorList>
            <person name="Fischer M.G."/>
            <person name="Hackl T."/>
            <person name="Roman M."/>
        </authorList>
    </citation>
    <scope>NUCLEOTIDE SEQUENCE [LARGE SCALE GENOMIC DNA]</scope>
    <source>
        <strain evidence="13 16">BVI</strain>
        <strain evidence="14 15">E4-10P</strain>
    </source>
</reference>
<dbReference type="AlphaFoldDB" id="A0A5A8E825"/>
<evidence type="ECO:0000256" key="6">
    <source>
        <dbReference type="ARBA" id="ARBA00022989"/>
    </source>
</evidence>
<accession>A0A5A8E825</accession>
<dbReference type="InterPro" id="IPR011527">
    <property type="entry name" value="ABC1_TM_dom"/>
</dbReference>
<evidence type="ECO:0000313" key="13">
    <source>
        <dbReference type="EMBL" id="KAA0150981.1"/>
    </source>
</evidence>
<evidence type="ECO:0000256" key="1">
    <source>
        <dbReference type="ARBA" id="ARBA00004225"/>
    </source>
</evidence>
<dbReference type="PANTHER" id="PTHR24221:SF402">
    <property type="entry name" value="IRON-SULFUR CLUSTERS TRANSPORTER ABCB7, MITOCHONDRIAL"/>
    <property type="match status" value="1"/>
</dbReference>
<dbReference type="GO" id="GO:0005524">
    <property type="term" value="F:ATP binding"/>
    <property type="evidence" value="ECO:0007669"/>
    <property type="project" value="UniProtKB-KW"/>
</dbReference>
<keyword evidence="6 10" id="KW-1133">Transmembrane helix</keyword>
<dbReference type="InterPro" id="IPR027417">
    <property type="entry name" value="P-loop_NTPase"/>
</dbReference>
<feature type="transmembrane region" description="Helical" evidence="10">
    <location>
        <begin position="319"/>
        <end position="340"/>
    </location>
</feature>
<protein>
    <submittedName>
        <fullName evidence="14">Uncharacterized protein</fullName>
    </submittedName>
</protein>
<proteinExistence type="inferred from homology"/>
<dbReference type="GO" id="GO:0140359">
    <property type="term" value="F:ABC-type transporter activity"/>
    <property type="evidence" value="ECO:0007669"/>
    <property type="project" value="InterPro"/>
</dbReference>
<feature type="region of interest" description="Disordered" evidence="9">
    <location>
        <begin position="507"/>
        <end position="549"/>
    </location>
</feature>
<feature type="domain" description="ABC transporter" evidence="11">
    <location>
        <begin position="569"/>
        <end position="803"/>
    </location>
</feature>
<keyword evidence="3 10" id="KW-0812">Transmembrane</keyword>
<dbReference type="Pfam" id="PF00664">
    <property type="entry name" value="ABC_membrane"/>
    <property type="match status" value="1"/>
</dbReference>
<organism evidence="14 15">
    <name type="scientific">Cafeteria roenbergensis</name>
    <name type="common">Marine flagellate</name>
    <dbReference type="NCBI Taxonomy" id="33653"/>
    <lineage>
        <taxon>Eukaryota</taxon>
        <taxon>Sar</taxon>
        <taxon>Stramenopiles</taxon>
        <taxon>Bigyra</taxon>
        <taxon>Opalozoa</taxon>
        <taxon>Bicosoecida</taxon>
        <taxon>Cafeteriaceae</taxon>
        <taxon>Cafeteria</taxon>
    </lineage>
</organism>
<feature type="compositionally biased region" description="Low complexity" evidence="9">
    <location>
        <begin position="58"/>
        <end position="77"/>
    </location>
</feature>
<evidence type="ECO:0000256" key="4">
    <source>
        <dbReference type="ARBA" id="ARBA00022741"/>
    </source>
</evidence>
<feature type="region of interest" description="Disordered" evidence="9">
    <location>
        <begin position="809"/>
        <end position="830"/>
    </location>
</feature>
<dbReference type="SMART" id="SM00382">
    <property type="entry name" value="AAA"/>
    <property type="match status" value="1"/>
</dbReference>
<dbReference type="PROSITE" id="PS50893">
    <property type="entry name" value="ABC_TRANSPORTER_2"/>
    <property type="match status" value="1"/>
</dbReference>
<dbReference type="SUPFAM" id="SSF52540">
    <property type="entry name" value="P-loop containing nucleoside triphosphate hydrolases"/>
    <property type="match status" value="1"/>
</dbReference>
<dbReference type="FunFam" id="1.20.1560.10:FF:000105">
    <property type="entry name" value="ABC transporter B family member 25"/>
    <property type="match status" value="1"/>
</dbReference>
<evidence type="ECO:0000256" key="8">
    <source>
        <dbReference type="ARBA" id="ARBA00024363"/>
    </source>
</evidence>
<dbReference type="EMBL" id="VLTN01000030">
    <property type="protein sequence ID" value="KAA0150981.1"/>
    <property type="molecule type" value="Genomic_DNA"/>
</dbReference>
<dbReference type="InterPro" id="IPR039421">
    <property type="entry name" value="Type_1_exporter"/>
</dbReference>
<dbReference type="Pfam" id="PF00005">
    <property type="entry name" value="ABC_tran"/>
    <property type="match status" value="1"/>
</dbReference>
<dbReference type="PANTHER" id="PTHR24221">
    <property type="entry name" value="ATP-BINDING CASSETTE SUB-FAMILY B"/>
    <property type="match status" value="1"/>
</dbReference>
<keyword evidence="4" id="KW-0547">Nucleotide-binding</keyword>
<dbReference type="InterPro" id="IPR003593">
    <property type="entry name" value="AAA+_ATPase"/>
</dbReference>
<dbReference type="GO" id="GO:0016887">
    <property type="term" value="F:ATP hydrolysis activity"/>
    <property type="evidence" value="ECO:0007669"/>
    <property type="project" value="InterPro"/>
</dbReference>
<keyword evidence="16" id="KW-1185">Reference proteome</keyword>
<evidence type="ECO:0000313" key="15">
    <source>
        <dbReference type="Proteomes" id="UP000322899"/>
    </source>
</evidence>
<dbReference type="SUPFAM" id="SSF90123">
    <property type="entry name" value="ABC transporter transmembrane region"/>
    <property type="match status" value="1"/>
</dbReference>
<evidence type="ECO:0000256" key="2">
    <source>
        <dbReference type="ARBA" id="ARBA00022448"/>
    </source>
</evidence>
<evidence type="ECO:0000259" key="12">
    <source>
        <dbReference type="PROSITE" id="PS50929"/>
    </source>
</evidence>
<dbReference type="GO" id="GO:0005743">
    <property type="term" value="C:mitochondrial inner membrane"/>
    <property type="evidence" value="ECO:0007669"/>
    <property type="project" value="TreeGrafter"/>
</dbReference>
<feature type="transmembrane region" description="Helical" evidence="10">
    <location>
        <begin position="288"/>
        <end position="313"/>
    </location>
</feature>
<evidence type="ECO:0000256" key="3">
    <source>
        <dbReference type="ARBA" id="ARBA00022692"/>
    </source>
</evidence>
<sequence length="830" mass="87616">MMRSPRPILARAGLVASASVQRTGLRAATGRALAPAWRQGSIAPSTQPSRARVLAALSPRGSPGSRAASGSASPSDGRGAGSGKGAAAGATQDLAGKAAAATAAHAVTDDARSEPASAGKQPGSAGKASGPSKVVMQAGSSGKDIPLRELLPELGRYLWPEGRPWLKARVAFALSLLLGAKLLTIQVPFIFKDIVDQLSPETVEGLAAADKAVLAMPLALLLGYGLARTSASGMQELRNAVFAVVAQRAIRGVARDVFNHLMRLDLRFHLNRQTGTVSRLLDRGSRSINFVLSALVFNVVPTALEIALVSGILAVQCGWQYAAVAVATLSTYVGFTVGITQWRTKFRRQMNSLENQASSRVVDSLINYEAVKLFAGEPLEAERYDRALKGYQKAALHTQTSLSLLNWGQNAIFSLGLTGVMVMSAAEIVGGTMTVGDLVLVNAMLFQLSVPLNFVGSVYREVRQSLTDMEQMFSLRATEPAIDEEEDLPPLTLGGLPVAFPSREESEEAMRSLLRRERRESGADDDADVEGSSSSALMGSLGGGQSHVDPSTGAAVRPLFPGGLAPGSLSFEGVSFGYSPDRRILDSLDLHVPAGSTVGVVGPSGCGKSTLVRLLFRFYDPQAGSVRIDGQDLREVALPSVRRAIGVVPQDTVLFNDTLRHNVRYGDPGASSEDVDRAVELAELTPFVSGLPQGLDTMVGERGLKLSGGEKQRVSLARAMLKNAPILLCDEATSALDTRTEASVMGALRRLAEDRTTLLIAHRLSTVQAADNIVVLNHGRVAESGSHGALLSRGGLYASMWQQQQAAASGDMDAGLNDPEGLRIGAHDRR</sequence>
<dbReference type="PROSITE" id="PS50929">
    <property type="entry name" value="ABC_TM1F"/>
    <property type="match status" value="1"/>
</dbReference>
<dbReference type="InterPro" id="IPR003439">
    <property type="entry name" value="ABC_transporter-like_ATP-bd"/>
</dbReference>
<feature type="compositionally biased region" description="Basic and acidic residues" evidence="9">
    <location>
        <begin position="507"/>
        <end position="522"/>
    </location>
</feature>
<comment type="caution">
    <text evidence="14">The sequence shown here is derived from an EMBL/GenBank/DDBJ whole genome shotgun (WGS) entry which is preliminary data.</text>
</comment>
<feature type="transmembrane region" description="Helical" evidence="10">
    <location>
        <begin position="170"/>
        <end position="191"/>
    </location>
</feature>
<feature type="region of interest" description="Disordered" evidence="9">
    <location>
        <begin position="105"/>
        <end position="139"/>
    </location>
</feature>
<evidence type="ECO:0000256" key="5">
    <source>
        <dbReference type="ARBA" id="ARBA00022840"/>
    </source>
</evidence>
<dbReference type="Proteomes" id="UP000322899">
    <property type="component" value="Unassembled WGS sequence"/>
</dbReference>
<dbReference type="PROSITE" id="PS00211">
    <property type="entry name" value="ABC_TRANSPORTER_1"/>
    <property type="match status" value="1"/>
</dbReference>